<keyword evidence="5 7" id="KW-1133">Transmembrane helix</keyword>
<keyword evidence="2" id="KW-0813">Transport</keyword>
<dbReference type="Proteomes" id="UP000095658">
    <property type="component" value="Unassembled WGS sequence"/>
</dbReference>
<evidence type="ECO:0000256" key="4">
    <source>
        <dbReference type="ARBA" id="ARBA00022692"/>
    </source>
</evidence>
<dbReference type="InterPro" id="IPR011701">
    <property type="entry name" value="MFS"/>
</dbReference>
<evidence type="ECO:0000256" key="1">
    <source>
        <dbReference type="ARBA" id="ARBA00004651"/>
    </source>
</evidence>
<sequence length="101" mass="11475">MPILLALMFLVMVGFGIIIPVLPFYAENFGASPAELGWLMAVYPVMQLLSASVWRRFSDRIGHRRVMMIGIISLAMPFFLMAISSYTFHNNFISIQKKMLS</sequence>
<evidence type="ECO:0000313" key="10">
    <source>
        <dbReference type="Proteomes" id="UP000095658"/>
    </source>
</evidence>
<dbReference type="InterPro" id="IPR050171">
    <property type="entry name" value="MFS_Transporters"/>
</dbReference>
<dbReference type="SUPFAM" id="SSF103473">
    <property type="entry name" value="MFS general substrate transporter"/>
    <property type="match status" value="1"/>
</dbReference>
<dbReference type="Gene3D" id="1.20.1250.20">
    <property type="entry name" value="MFS general substrate transporter like domains"/>
    <property type="match status" value="1"/>
</dbReference>
<dbReference type="PANTHER" id="PTHR23517:SF3">
    <property type="entry name" value="INTEGRAL MEMBRANE TRANSPORT PROTEIN"/>
    <property type="match status" value="1"/>
</dbReference>
<keyword evidence="10" id="KW-1185">Reference proteome</keyword>
<name>A0A1E7DPW2_9BACI</name>
<evidence type="ECO:0000313" key="9">
    <source>
        <dbReference type="EMBL" id="OES45111.1"/>
    </source>
</evidence>
<protein>
    <recommendedName>
        <fullName evidence="8">Major facilitator superfamily (MFS) profile domain-containing protein</fullName>
    </recommendedName>
</protein>
<evidence type="ECO:0000256" key="3">
    <source>
        <dbReference type="ARBA" id="ARBA00022475"/>
    </source>
</evidence>
<evidence type="ECO:0000256" key="2">
    <source>
        <dbReference type="ARBA" id="ARBA00022448"/>
    </source>
</evidence>
<evidence type="ECO:0000256" key="7">
    <source>
        <dbReference type="SAM" id="Phobius"/>
    </source>
</evidence>
<dbReference type="AlphaFoldDB" id="A0A1E7DPW2"/>
<dbReference type="GO" id="GO:0022857">
    <property type="term" value="F:transmembrane transporter activity"/>
    <property type="evidence" value="ECO:0007669"/>
    <property type="project" value="InterPro"/>
</dbReference>
<gene>
    <name evidence="9" type="ORF">BA724_03620</name>
</gene>
<dbReference type="GO" id="GO:0005886">
    <property type="term" value="C:plasma membrane"/>
    <property type="evidence" value="ECO:0007669"/>
    <property type="project" value="UniProtKB-SubCell"/>
</dbReference>
<feature type="transmembrane region" description="Helical" evidence="7">
    <location>
        <begin position="7"/>
        <end position="26"/>
    </location>
</feature>
<comment type="caution">
    <text evidence="9">The sequence shown here is derived from an EMBL/GenBank/DDBJ whole genome shotgun (WGS) entry which is preliminary data.</text>
</comment>
<comment type="subcellular location">
    <subcellularLocation>
        <location evidence="1">Cell membrane</location>
        <topology evidence="1">Multi-pass membrane protein</topology>
    </subcellularLocation>
</comment>
<dbReference type="STRING" id="1714016.BA724_03620"/>
<evidence type="ECO:0000259" key="8">
    <source>
        <dbReference type="PROSITE" id="PS50850"/>
    </source>
</evidence>
<keyword evidence="4 7" id="KW-0812">Transmembrane</keyword>
<dbReference type="InterPro" id="IPR020846">
    <property type="entry name" value="MFS_dom"/>
</dbReference>
<dbReference type="InterPro" id="IPR036259">
    <property type="entry name" value="MFS_trans_sf"/>
</dbReference>
<evidence type="ECO:0000256" key="5">
    <source>
        <dbReference type="ARBA" id="ARBA00022989"/>
    </source>
</evidence>
<dbReference type="PANTHER" id="PTHR23517">
    <property type="entry name" value="RESISTANCE PROTEIN MDTM, PUTATIVE-RELATED-RELATED"/>
    <property type="match status" value="1"/>
</dbReference>
<keyword evidence="6 7" id="KW-0472">Membrane</keyword>
<dbReference type="Pfam" id="PF07690">
    <property type="entry name" value="MFS_1"/>
    <property type="match status" value="1"/>
</dbReference>
<feature type="transmembrane region" description="Helical" evidence="7">
    <location>
        <begin position="66"/>
        <end position="88"/>
    </location>
</feature>
<proteinExistence type="predicted"/>
<keyword evidence="3" id="KW-1003">Cell membrane</keyword>
<reference evidence="9 10" key="1">
    <citation type="submission" date="2016-06" db="EMBL/GenBank/DDBJ databases">
        <title>Domibacillus iocasae genome sequencing.</title>
        <authorList>
            <person name="Verma A."/>
            <person name="Pal Y."/>
            <person name="Ojha A.K."/>
            <person name="Krishnamurthi S."/>
        </authorList>
    </citation>
    <scope>NUCLEOTIDE SEQUENCE [LARGE SCALE GENOMIC DNA]</scope>
    <source>
        <strain evidence="9 10">DSM 29979</strain>
    </source>
</reference>
<dbReference type="EMBL" id="MAMP01000020">
    <property type="protein sequence ID" value="OES45111.1"/>
    <property type="molecule type" value="Genomic_DNA"/>
</dbReference>
<accession>A0A1E7DPW2</accession>
<feature type="domain" description="Major facilitator superfamily (MFS) profile" evidence="8">
    <location>
        <begin position="1"/>
        <end position="101"/>
    </location>
</feature>
<feature type="transmembrane region" description="Helical" evidence="7">
    <location>
        <begin position="38"/>
        <end position="54"/>
    </location>
</feature>
<dbReference type="PROSITE" id="PS50850">
    <property type="entry name" value="MFS"/>
    <property type="match status" value="1"/>
</dbReference>
<organism evidence="9 10">
    <name type="scientific">Domibacillus iocasae</name>
    <dbReference type="NCBI Taxonomy" id="1714016"/>
    <lineage>
        <taxon>Bacteria</taxon>
        <taxon>Bacillati</taxon>
        <taxon>Bacillota</taxon>
        <taxon>Bacilli</taxon>
        <taxon>Bacillales</taxon>
        <taxon>Bacillaceae</taxon>
        <taxon>Domibacillus</taxon>
    </lineage>
</organism>
<evidence type="ECO:0000256" key="6">
    <source>
        <dbReference type="ARBA" id="ARBA00023136"/>
    </source>
</evidence>